<keyword evidence="4 8" id="KW-0028">Amino-acid biosynthesis</keyword>
<dbReference type="InterPro" id="IPR004013">
    <property type="entry name" value="PHP_dom"/>
</dbReference>
<comment type="catalytic activity">
    <reaction evidence="7 8">
        <text>L-histidinol phosphate + H2O = L-histidinol + phosphate</text>
        <dbReference type="Rhea" id="RHEA:14465"/>
        <dbReference type="ChEBI" id="CHEBI:15377"/>
        <dbReference type="ChEBI" id="CHEBI:43474"/>
        <dbReference type="ChEBI" id="CHEBI:57699"/>
        <dbReference type="ChEBI" id="CHEBI:57980"/>
        <dbReference type="EC" id="3.1.3.15"/>
    </reaction>
</comment>
<dbReference type="OrthoDB" id="9775255at2"/>
<dbReference type="NCBIfam" id="NF005596">
    <property type="entry name" value="PRK07328.1"/>
    <property type="match status" value="1"/>
</dbReference>
<protein>
    <recommendedName>
        <fullName evidence="3 8">Histidinol-phosphatase</fullName>
        <shortName evidence="8">HolPase</shortName>
        <ecNumber evidence="3 8">3.1.3.15</ecNumber>
    </recommendedName>
</protein>
<comment type="pathway">
    <text evidence="1 8">Amino-acid biosynthesis; L-histidine biosynthesis; L-histidine from 5-phospho-alpha-D-ribose 1-diphosphate: step 8/9.</text>
</comment>
<evidence type="ECO:0000256" key="8">
    <source>
        <dbReference type="RuleBase" id="RU366003"/>
    </source>
</evidence>
<dbReference type="HOGENOM" id="CLU_054611_2_0_7"/>
<dbReference type="UniPathway" id="UPA00031">
    <property type="reaction ID" value="UER00013"/>
</dbReference>
<comment type="similarity">
    <text evidence="2 8">Belongs to the PHP hydrolase family. HisK subfamily.</text>
</comment>
<evidence type="ECO:0000256" key="4">
    <source>
        <dbReference type="ARBA" id="ARBA00022605"/>
    </source>
</evidence>
<evidence type="ECO:0000256" key="5">
    <source>
        <dbReference type="ARBA" id="ARBA00022801"/>
    </source>
</evidence>
<dbReference type="PANTHER" id="PTHR21039:SF0">
    <property type="entry name" value="HISTIDINOL-PHOSPHATASE"/>
    <property type="match status" value="1"/>
</dbReference>
<dbReference type="CDD" id="cd12110">
    <property type="entry name" value="PHP_HisPPase_Hisj_like"/>
    <property type="match status" value="1"/>
</dbReference>
<gene>
    <name evidence="10" type="ordered locus">Sulku_2192</name>
</gene>
<evidence type="ECO:0000256" key="3">
    <source>
        <dbReference type="ARBA" id="ARBA00013085"/>
    </source>
</evidence>
<evidence type="ECO:0000259" key="9">
    <source>
        <dbReference type="Pfam" id="PF02811"/>
    </source>
</evidence>
<dbReference type="KEGG" id="sku:Sulku_2192"/>
<dbReference type="NCBIfam" id="TIGR01856">
    <property type="entry name" value="hisJ_fam"/>
    <property type="match status" value="1"/>
</dbReference>
<proteinExistence type="inferred from homology"/>
<dbReference type="EC" id="3.1.3.15" evidence="3 8"/>
<evidence type="ECO:0000256" key="1">
    <source>
        <dbReference type="ARBA" id="ARBA00004970"/>
    </source>
</evidence>
<dbReference type="GO" id="GO:0005737">
    <property type="term" value="C:cytoplasm"/>
    <property type="evidence" value="ECO:0007669"/>
    <property type="project" value="TreeGrafter"/>
</dbReference>
<dbReference type="EMBL" id="CP002355">
    <property type="protein sequence ID" value="ADR34852.1"/>
    <property type="molecule type" value="Genomic_DNA"/>
</dbReference>
<dbReference type="Gene3D" id="3.20.20.140">
    <property type="entry name" value="Metal-dependent hydrolases"/>
    <property type="match status" value="1"/>
</dbReference>
<reference evidence="10 11" key="1">
    <citation type="journal article" date="2012" name="Stand. Genomic Sci.">
        <title>Complete genome sequence of the sulfur compounds oxidizing chemolithoautotroph Sulfuricurvum kujiense type strain (YK-1(T)).</title>
        <authorList>
            <person name="Han C."/>
            <person name="Kotsyurbenko O."/>
            <person name="Chertkov O."/>
            <person name="Held B."/>
            <person name="Lapidus A."/>
            <person name="Nolan M."/>
            <person name="Lucas S."/>
            <person name="Hammon N."/>
            <person name="Deshpande S."/>
            <person name="Cheng J.F."/>
            <person name="Tapia R."/>
            <person name="Goodwin L.A."/>
            <person name="Pitluck S."/>
            <person name="Liolios K."/>
            <person name="Pagani I."/>
            <person name="Ivanova N."/>
            <person name="Mavromatis K."/>
            <person name="Mikhailova N."/>
            <person name="Pati A."/>
            <person name="Chen A."/>
            <person name="Palaniappan K."/>
            <person name="Land M."/>
            <person name="Hauser L."/>
            <person name="Chang Y.J."/>
            <person name="Jeffries C.D."/>
            <person name="Brambilla E.M."/>
            <person name="Rohde M."/>
            <person name="Spring S."/>
            <person name="Sikorski J."/>
            <person name="Goker M."/>
            <person name="Woyke T."/>
            <person name="Bristow J."/>
            <person name="Eisen J.A."/>
            <person name="Markowitz V."/>
            <person name="Hugenholtz P."/>
            <person name="Kyrpides N.C."/>
            <person name="Klenk H.P."/>
            <person name="Detter J.C."/>
        </authorList>
    </citation>
    <scope>NUCLEOTIDE SEQUENCE [LARGE SCALE GENOMIC DNA]</scope>
    <source>
        <strain evidence="11">ATCC BAA-921 / DSM 16994 / JCM 11577 / YK-1</strain>
    </source>
</reference>
<dbReference type="Proteomes" id="UP000008721">
    <property type="component" value="Chromosome"/>
</dbReference>
<feature type="domain" description="PHP" evidence="9">
    <location>
        <begin position="4"/>
        <end position="187"/>
    </location>
</feature>
<dbReference type="InterPro" id="IPR010140">
    <property type="entry name" value="Histidinol_P_phosphatase_HisJ"/>
</dbReference>
<dbReference type="PANTHER" id="PTHR21039">
    <property type="entry name" value="HISTIDINOL PHOSPHATASE-RELATED"/>
    <property type="match status" value="1"/>
</dbReference>
<dbReference type="InterPro" id="IPR016195">
    <property type="entry name" value="Pol/histidinol_Pase-like"/>
</dbReference>
<keyword evidence="5 8" id="KW-0378">Hydrolase</keyword>
<dbReference type="SUPFAM" id="SSF89550">
    <property type="entry name" value="PHP domain-like"/>
    <property type="match status" value="1"/>
</dbReference>
<dbReference type="AlphaFoldDB" id="E4TWK6"/>
<accession>E4TWK6</accession>
<sequence>MKVDLHNHTVLCNHATGTVAEYVEAAIGCKTEYFGFSDHAPMHFDPKYRMHFDQMEVYESWIKEAQERYAKDITVLLGYEIDYLPGYMDESVWGRKCDYLIGSVHFIDDWGFDNPEFIGRYEGADIDDIYRRYFALIETMASSGKFDIVGHLDLLKVFKFLPTKDIRILAEGALKAIKKANMTIEINVSGYRKPIEEAYPSPLLLESISELEIPITFGSDAHCKEQVGMYSRETEALARSVGYSQCALYRQRDREMIKF</sequence>
<dbReference type="STRING" id="709032.Sulku_2192"/>
<evidence type="ECO:0000256" key="7">
    <source>
        <dbReference type="ARBA" id="ARBA00049158"/>
    </source>
</evidence>
<dbReference type="GO" id="GO:0000105">
    <property type="term" value="P:L-histidine biosynthetic process"/>
    <property type="evidence" value="ECO:0007669"/>
    <property type="project" value="UniProtKB-UniRule"/>
</dbReference>
<dbReference type="GO" id="GO:0004401">
    <property type="term" value="F:histidinol-phosphatase activity"/>
    <property type="evidence" value="ECO:0007669"/>
    <property type="project" value="UniProtKB-UniRule"/>
</dbReference>
<dbReference type="eggNOG" id="COG1387">
    <property type="taxonomic scope" value="Bacteria"/>
</dbReference>
<evidence type="ECO:0000313" key="10">
    <source>
        <dbReference type="EMBL" id="ADR34852.1"/>
    </source>
</evidence>
<keyword evidence="11" id="KW-1185">Reference proteome</keyword>
<keyword evidence="6 8" id="KW-0368">Histidine biosynthesis</keyword>
<evidence type="ECO:0000256" key="2">
    <source>
        <dbReference type="ARBA" id="ARBA00009152"/>
    </source>
</evidence>
<dbReference type="Pfam" id="PF02811">
    <property type="entry name" value="PHP"/>
    <property type="match status" value="1"/>
</dbReference>
<evidence type="ECO:0000313" key="11">
    <source>
        <dbReference type="Proteomes" id="UP000008721"/>
    </source>
</evidence>
<organism evidence="10 11">
    <name type="scientific">Sulfuricurvum kujiense (strain ATCC BAA-921 / DSM 16994 / JCM 11577 / YK-1)</name>
    <dbReference type="NCBI Taxonomy" id="709032"/>
    <lineage>
        <taxon>Bacteria</taxon>
        <taxon>Pseudomonadati</taxon>
        <taxon>Campylobacterota</taxon>
        <taxon>Epsilonproteobacteria</taxon>
        <taxon>Campylobacterales</taxon>
        <taxon>Sulfurimonadaceae</taxon>
        <taxon>Sulfuricurvum</taxon>
    </lineage>
</organism>
<evidence type="ECO:0000256" key="6">
    <source>
        <dbReference type="ARBA" id="ARBA00023102"/>
    </source>
</evidence>
<name>E4TWK6_SULKY</name>
<dbReference type="RefSeq" id="WP_013461049.1">
    <property type="nucleotide sequence ID" value="NC_014762.1"/>
</dbReference>